<reference evidence="2 3" key="1">
    <citation type="journal article" date="2009" name="Appl. Environ. Microbiol.">
        <title>Genomic analysis of 'Elusimicrobium minutum,' the first cultivated representative of the phylum 'Elusimicrobia' (formerly termite group 1).</title>
        <authorList>
            <person name="Herlemann D.P.R."/>
            <person name="Geissinger O."/>
            <person name="Ikeda-Ohtsubo W."/>
            <person name="Kunin V."/>
            <person name="Sun H."/>
            <person name="Lapidus A."/>
            <person name="Hugenholtz P."/>
            <person name="Brune A."/>
        </authorList>
    </citation>
    <scope>NUCLEOTIDE SEQUENCE [LARGE SCALE GENOMIC DNA]</scope>
    <source>
        <strain evidence="2 3">Pei191</strain>
    </source>
</reference>
<dbReference type="Proteomes" id="UP000001029">
    <property type="component" value="Chromosome"/>
</dbReference>
<dbReference type="OrthoDB" id="9803101at2"/>
<dbReference type="PANTHER" id="PTHR11803">
    <property type="entry name" value="2-IMINOBUTANOATE/2-IMINOPROPANOATE DEAMINASE RIDA"/>
    <property type="match status" value="1"/>
</dbReference>
<protein>
    <submittedName>
        <fullName evidence="2">Putative endoribonuclease</fullName>
    </submittedName>
</protein>
<gene>
    <name evidence="2" type="ordered locus">Emin_0387</name>
</gene>
<dbReference type="EMBL" id="CP001055">
    <property type="protein sequence ID" value="ACC97944.1"/>
    <property type="molecule type" value="Genomic_DNA"/>
</dbReference>
<dbReference type="SUPFAM" id="SSF55298">
    <property type="entry name" value="YjgF-like"/>
    <property type="match status" value="1"/>
</dbReference>
<organism evidence="2 3">
    <name type="scientific">Elusimicrobium minutum (strain Pei191)</name>
    <dbReference type="NCBI Taxonomy" id="445932"/>
    <lineage>
        <taxon>Bacteria</taxon>
        <taxon>Pseudomonadati</taxon>
        <taxon>Elusimicrobiota</taxon>
        <taxon>Elusimicrobia</taxon>
        <taxon>Elusimicrobiales</taxon>
        <taxon>Elusimicrobiaceae</taxon>
        <taxon>Elusimicrobium</taxon>
    </lineage>
</organism>
<dbReference type="Gene3D" id="3.30.1330.40">
    <property type="entry name" value="RutC-like"/>
    <property type="match status" value="1"/>
</dbReference>
<dbReference type="InterPro" id="IPR006175">
    <property type="entry name" value="YjgF/YER057c/UK114"/>
</dbReference>
<dbReference type="NCBIfam" id="TIGR00004">
    <property type="entry name" value="Rid family detoxifying hydrolase"/>
    <property type="match status" value="1"/>
</dbReference>
<dbReference type="CDD" id="cd00448">
    <property type="entry name" value="YjgF_YER057c_UK114_family"/>
    <property type="match status" value="1"/>
</dbReference>
<dbReference type="InterPro" id="IPR006056">
    <property type="entry name" value="RidA"/>
</dbReference>
<accession>B2KBC2</accession>
<dbReference type="Pfam" id="PF01042">
    <property type="entry name" value="Ribonuc_L-PSP"/>
    <property type="match status" value="1"/>
</dbReference>
<comment type="similarity">
    <text evidence="1">Belongs to the RutC family.</text>
</comment>
<dbReference type="AlphaFoldDB" id="B2KBC2"/>
<dbReference type="HOGENOM" id="CLU_100715_7_3_0"/>
<proteinExistence type="inferred from homology"/>
<dbReference type="STRING" id="445932.Emin_0387"/>
<dbReference type="FunFam" id="3.30.1330.40:FF:000001">
    <property type="entry name" value="L-PSP family endoribonuclease"/>
    <property type="match status" value="1"/>
</dbReference>
<name>B2KBC2_ELUMP</name>
<dbReference type="GO" id="GO:0019239">
    <property type="term" value="F:deaminase activity"/>
    <property type="evidence" value="ECO:0007669"/>
    <property type="project" value="TreeGrafter"/>
</dbReference>
<dbReference type="InterPro" id="IPR035959">
    <property type="entry name" value="RutC-like_sf"/>
</dbReference>
<evidence type="ECO:0000256" key="1">
    <source>
        <dbReference type="ARBA" id="ARBA00010552"/>
    </source>
</evidence>
<dbReference type="RefSeq" id="WP_012414559.1">
    <property type="nucleotide sequence ID" value="NC_010644.1"/>
</dbReference>
<evidence type="ECO:0000313" key="3">
    <source>
        <dbReference type="Proteomes" id="UP000001029"/>
    </source>
</evidence>
<sequence>MAKKVITSPLAPKAIGPYSQAVEIGGFVFVSGCLPLDPVTGEIVGGDIKTQTETILKNMENVLKAAKLDFKHVVKSTLFMTDLTSFADLNEVYGRVFKENPPARTTVQVSALPKGALIEIEVIAKK</sequence>
<evidence type="ECO:0000313" key="2">
    <source>
        <dbReference type="EMBL" id="ACC97944.1"/>
    </source>
</evidence>
<dbReference type="GO" id="GO:0005829">
    <property type="term" value="C:cytosol"/>
    <property type="evidence" value="ECO:0007669"/>
    <property type="project" value="TreeGrafter"/>
</dbReference>
<keyword evidence="3" id="KW-1185">Reference proteome</keyword>
<dbReference type="PANTHER" id="PTHR11803:SF39">
    <property type="entry name" value="2-IMINOBUTANOATE_2-IMINOPROPANOATE DEAMINASE"/>
    <property type="match status" value="1"/>
</dbReference>
<dbReference type="KEGG" id="emi:Emin_0387"/>